<keyword evidence="1" id="KW-0805">Transcription regulation</keyword>
<dbReference type="STRING" id="1121316.SAMN02745207_01549"/>
<feature type="domain" description="HTH araC/xylS-type" evidence="4">
    <location>
        <begin position="181"/>
        <end position="279"/>
    </location>
</feature>
<dbReference type="Pfam" id="PF02311">
    <property type="entry name" value="AraC_binding"/>
    <property type="match status" value="1"/>
</dbReference>
<dbReference type="Proteomes" id="UP000184447">
    <property type="component" value="Unassembled WGS sequence"/>
</dbReference>
<sequence length="296" mass="34484">MTNMNENKQYYNSGYESSNFLYTVNRCGTGLVDEEFYICRDNLYPYCTIHFVAEGSGMLEYKGKEYNVINNQVFIIDAFSPHIYKTNSNDRFRLYWIEFSGSHSIDIIKSIIEDASPILSSPVSIKIMGYINRIMGLFSSDSEKNKYLISKIIYSMLINTFKYYRNSTIEVFSDMEKNCLKKVLDYIEMNIGEALRVHELAELANYSPDYFSKVFKKVVGESPGKHINNRRIIRAKELLVKTDMHIEGIAENLGFCDTSHFINRFKKAEGLTPAEFRKQSEIYSVDSIQNYKEYRL</sequence>
<keyword evidence="2 5" id="KW-0238">DNA-binding</keyword>
<dbReference type="RefSeq" id="WP_073337867.1">
    <property type="nucleotide sequence ID" value="NZ_FQXM01000007.1"/>
</dbReference>
<dbReference type="PROSITE" id="PS00041">
    <property type="entry name" value="HTH_ARAC_FAMILY_1"/>
    <property type="match status" value="1"/>
</dbReference>
<dbReference type="Pfam" id="PF12833">
    <property type="entry name" value="HTH_18"/>
    <property type="match status" value="1"/>
</dbReference>
<evidence type="ECO:0000256" key="2">
    <source>
        <dbReference type="ARBA" id="ARBA00023125"/>
    </source>
</evidence>
<dbReference type="Gene3D" id="1.10.10.60">
    <property type="entry name" value="Homeodomain-like"/>
    <property type="match status" value="2"/>
</dbReference>
<evidence type="ECO:0000313" key="5">
    <source>
        <dbReference type="EMBL" id="SHH57374.1"/>
    </source>
</evidence>
<dbReference type="InterPro" id="IPR020449">
    <property type="entry name" value="Tscrpt_reg_AraC-type_HTH"/>
</dbReference>
<dbReference type="GO" id="GO:0043565">
    <property type="term" value="F:sequence-specific DNA binding"/>
    <property type="evidence" value="ECO:0007669"/>
    <property type="project" value="InterPro"/>
</dbReference>
<gene>
    <name evidence="5" type="ORF">SAMN02745207_01549</name>
</gene>
<dbReference type="SUPFAM" id="SSF51215">
    <property type="entry name" value="Regulatory protein AraC"/>
    <property type="match status" value="1"/>
</dbReference>
<accession>A0A1M5U330</accession>
<keyword evidence="6" id="KW-1185">Reference proteome</keyword>
<dbReference type="PANTHER" id="PTHR43280">
    <property type="entry name" value="ARAC-FAMILY TRANSCRIPTIONAL REGULATOR"/>
    <property type="match status" value="1"/>
</dbReference>
<evidence type="ECO:0000256" key="1">
    <source>
        <dbReference type="ARBA" id="ARBA00023015"/>
    </source>
</evidence>
<proteinExistence type="predicted"/>
<dbReference type="InterPro" id="IPR009057">
    <property type="entry name" value="Homeodomain-like_sf"/>
</dbReference>
<dbReference type="InterPro" id="IPR037923">
    <property type="entry name" value="HTH-like"/>
</dbReference>
<dbReference type="InterPro" id="IPR003313">
    <property type="entry name" value="AraC-bd"/>
</dbReference>
<dbReference type="EMBL" id="FQXM01000007">
    <property type="protein sequence ID" value="SHH57374.1"/>
    <property type="molecule type" value="Genomic_DNA"/>
</dbReference>
<dbReference type="InterPro" id="IPR018060">
    <property type="entry name" value="HTH_AraC"/>
</dbReference>
<evidence type="ECO:0000313" key="6">
    <source>
        <dbReference type="Proteomes" id="UP000184447"/>
    </source>
</evidence>
<evidence type="ECO:0000259" key="4">
    <source>
        <dbReference type="PROSITE" id="PS01124"/>
    </source>
</evidence>
<dbReference type="PANTHER" id="PTHR43280:SF28">
    <property type="entry name" value="HTH-TYPE TRANSCRIPTIONAL ACTIVATOR RHAS"/>
    <property type="match status" value="1"/>
</dbReference>
<dbReference type="SMART" id="SM00342">
    <property type="entry name" value="HTH_ARAC"/>
    <property type="match status" value="1"/>
</dbReference>
<protein>
    <submittedName>
        <fullName evidence="5">AraC-type DNA-binding protein</fullName>
    </submittedName>
</protein>
<dbReference type="GO" id="GO:0003700">
    <property type="term" value="F:DNA-binding transcription factor activity"/>
    <property type="evidence" value="ECO:0007669"/>
    <property type="project" value="InterPro"/>
</dbReference>
<name>A0A1M5U330_9CLOT</name>
<dbReference type="OrthoDB" id="324626at2"/>
<dbReference type="AlphaFoldDB" id="A0A1M5U330"/>
<dbReference type="PRINTS" id="PR00032">
    <property type="entry name" value="HTHARAC"/>
</dbReference>
<keyword evidence="3" id="KW-0804">Transcription</keyword>
<dbReference type="InterPro" id="IPR018062">
    <property type="entry name" value="HTH_AraC-typ_CS"/>
</dbReference>
<dbReference type="PROSITE" id="PS01124">
    <property type="entry name" value="HTH_ARAC_FAMILY_2"/>
    <property type="match status" value="1"/>
</dbReference>
<dbReference type="SUPFAM" id="SSF46689">
    <property type="entry name" value="Homeodomain-like"/>
    <property type="match status" value="2"/>
</dbReference>
<reference evidence="5 6" key="1">
    <citation type="submission" date="2016-11" db="EMBL/GenBank/DDBJ databases">
        <authorList>
            <person name="Jaros S."/>
            <person name="Januszkiewicz K."/>
            <person name="Wedrychowicz H."/>
        </authorList>
    </citation>
    <scope>NUCLEOTIDE SEQUENCE [LARGE SCALE GENOMIC DNA]</scope>
    <source>
        <strain evidence="5 6">DSM 8605</strain>
    </source>
</reference>
<evidence type="ECO:0000256" key="3">
    <source>
        <dbReference type="ARBA" id="ARBA00023163"/>
    </source>
</evidence>
<organism evidence="5 6">
    <name type="scientific">Clostridium grantii DSM 8605</name>
    <dbReference type="NCBI Taxonomy" id="1121316"/>
    <lineage>
        <taxon>Bacteria</taxon>
        <taxon>Bacillati</taxon>
        <taxon>Bacillota</taxon>
        <taxon>Clostridia</taxon>
        <taxon>Eubacteriales</taxon>
        <taxon>Clostridiaceae</taxon>
        <taxon>Clostridium</taxon>
    </lineage>
</organism>